<sequence length="239" mass="27829">MVVAICDDCKDNILRFTDVLCNICEKFRIELNIEPYTSGNQMLFELDDMKDQPDVIYLDIDMPGIDGIETARRLRERDCESEIIFLTASSMKDMILRAFDVDAFHFLIKEETPIERFEEIFLKAFDKCRKKARETLVFSCAGENRKVFVEDIVYFEARDHYITVYYGNKNFEFYSTFGKIENILLDKGFVRIHRSYIVAAGKIIRLSKDGLQMKGGPELPVGRSYLKAVRTAFKSRKTI</sequence>
<name>A0A0M2NIU9_9FIRM</name>
<organism evidence="6 7">
    <name type="scientific">Christensenella hongkongensis</name>
    <dbReference type="NCBI Taxonomy" id="270498"/>
    <lineage>
        <taxon>Bacteria</taxon>
        <taxon>Bacillati</taxon>
        <taxon>Bacillota</taxon>
        <taxon>Clostridia</taxon>
        <taxon>Christensenellales</taxon>
        <taxon>Christensenellaceae</taxon>
        <taxon>Christensenella</taxon>
    </lineage>
</organism>
<dbReference type="Proteomes" id="UP000034076">
    <property type="component" value="Unassembled WGS sequence"/>
</dbReference>
<dbReference type="GO" id="GO:0000156">
    <property type="term" value="F:phosphorelay response regulator activity"/>
    <property type="evidence" value="ECO:0007669"/>
    <property type="project" value="InterPro"/>
</dbReference>
<dbReference type="RefSeq" id="WP_052740054.1">
    <property type="nucleotide sequence ID" value="NZ_LAYJ01000010.1"/>
</dbReference>
<feature type="domain" description="HTH LytTR-type" evidence="5">
    <location>
        <begin position="151"/>
        <end position="235"/>
    </location>
</feature>
<dbReference type="GO" id="GO:0003677">
    <property type="term" value="F:DNA binding"/>
    <property type="evidence" value="ECO:0007669"/>
    <property type="project" value="InterPro"/>
</dbReference>
<evidence type="ECO:0000256" key="3">
    <source>
        <dbReference type="PROSITE-ProRule" id="PRU00169"/>
    </source>
</evidence>
<gene>
    <name evidence="6" type="ORF">CHK_0029</name>
</gene>
<dbReference type="PANTHER" id="PTHR37299:SF1">
    <property type="entry name" value="STAGE 0 SPORULATION PROTEIN A HOMOLOG"/>
    <property type="match status" value="1"/>
</dbReference>
<dbReference type="Gene3D" id="3.40.50.2300">
    <property type="match status" value="1"/>
</dbReference>
<dbReference type="Pfam" id="PF00072">
    <property type="entry name" value="Response_reg"/>
    <property type="match status" value="1"/>
</dbReference>
<dbReference type="SMART" id="SM00850">
    <property type="entry name" value="LytTR"/>
    <property type="match status" value="1"/>
</dbReference>
<comment type="caution">
    <text evidence="6">The sequence shown here is derived from an EMBL/GenBank/DDBJ whole genome shotgun (WGS) entry which is preliminary data.</text>
</comment>
<evidence type="ECO:0000313" key="7">
    <source>
        <dbReference type="Proteomes" id="UP000034076"/>
    </source>
</evidence>
<keyword evidence="7" id="KW-1185">Reference proteome</keyword>
<feature type="domain" description="Response regulatory" evidence="4">
    <location>
        <begin position="2"/>
        <end position="124"/>
    </location>
</feature>
<dbReference type="PROSITE" id="PS50930">
    <property type="entry name" value="HTH_LYTTR"/>
    <property type="match status" value="1"/>
</dbReference>
<evidence type="ECO:0000259" key="4">
    <source>
        <dbReference type="PROSITE" id="PS50110"/>
    </source>
</evidence>
<evidence type="ECO:0000256" key="1">
    <source>
        <dbReference type="ARBA" id="ARBA00018672"/>
    </source>
</evidence>
<keyword evidence="3" id="KW-0597">Phosphoprotein</keyword>
<dbReference type="AlphaFoldDB" id="A0A0M2NIU9"/>
<evidence type="ECO:0000259" key="5">
    <source>
        <dbReference type="PROSITE" id="PS50930"/>
    </source>
</evidence>
<dbReference type="SMART" id="SM00448">
    <property type="entry name" value="REC"/>
    <property type="match status" value="1"/>
</dbReference>
<reference evidence="6 7" key="1">
    <citation type="submission" date="2015-04" db="EMBL/GenBank/DDBJ databases">
        <title>Draft genome sequence of bacteremic isolate Catabacter hongkongensis type strain HKU16T.</title>
        <authorList>
            <person name="Lau S.K."/>
            <person name="Teng J.L."/>
            <person name="Huang Y."/>
            <person name="Curreem S.O."/>
            <person name="Tsui S.K."/>
            <person name="Woo P.C."/>
        </authorList>
    </citation>
    <scope>NUCLEOTIDE SEQUENCE [LARGE SCALE GENOMIC DNA]</scope>
    <source>
        <strain evidence="6 7">HKU16</strain>
    </source>
</reference>
<dbReference type="OrthoDB" id="9809318at2"/>
<dbReference type="Pfam" id="PF04397">
    <property type="entry name" value="LytTR"/>
    <property type="match status" value="1"/>
</dbReference>
<dbReference type="Gene3D" id="2.40.50.1020">
    <property type="entry name" value="LytTr DNA-binding domain"/>
    <property type="match status" value="1"/>
</dbReference>
<protein>
    <recommendedName>
        <fullName evidence="1">Stage 0 sporulation protein A homolog</fullName>
    </recommendedName>
</protein>
<accession>A0A0M2NIU9</accession>
<dbReference type="STRING" id="270498.CHK_0029"/>
<evidence type="ECO:0000313" key="6">
    <source>
        <dbReference type="EMBL" id="KKI52459.1"/>
    </source>
</evidence>
<dbReference type="PROSITE" id="PS50110">
    <property type="entry name" value="RESPONSE_REGULATORY"/>
    <property type="match status" value="1"/>
</dbReference>
<dbReference type="EMBL" id="LAYJ01000010">
    <property type="protein sequence ID" value="KKI52459.1"/>
    <property type="molecule type" value="Genomic_DNA"/>
</dbReference>
<dbReference type="InterPro" id="IPR046947">
    <property type="entry name" value="LytR-like"/>
</dbReference>
<dbReference type="PANTHER" id="PTHR37299">
    <property type="entry name" value="TRANSCRIPTIONAL REGULATOR-RELATED"/>
    <property type="match status" value="1"/>
</dbReference>
<proteinExistence type="predicted"/>
<dbReference type="InterPro" id="IPR011006">
    <property type="entry name" value="CheY-like_superfamily"/>
</dbReference>
<feature type="modified residue" description="4-aspartylphosphate" evidence="3">
    <location>
        <position position="59"/>
    </location>
</feature>
<dbReference type="InterPro" id="IPR001789">
    <property type="entry name" value="Sig_transdc_resp-reg_receiver"/>
</dbReference>
<evidence type="ECO:0000256" key="2">
    <source>
        <dbReference type="ARBA" id="ARBA00024867"/>
    </source>
</evidence>
<dbReference type="InterPro" id="IPR007492">
    <property type="entry name" value="LytTR_DNA-bd_dom"/>
</dbReference>
<comment type="function">
    <text evidence="2">May play the central regulatory role in sporulation. It may be an element of the effector pathway responsible for the activation of sporulation genes in response to nutritional stress. Spo0A may act in concert with spo0H (a sigma factor) to control the expression of some genes that are critical to the sporulation process.</text>
</comment>
<dbReference type="SUPFAM" id="SSF52172">
    <property type="entry name" value="CheY-like"/>
    <property type="match status" value="1"/>
</dbReference>